<name>A0A4Y9XSN4_9APHY</name>
<evidence type="ECO:0000256" key="3">
    <source>
        <dbReference type="ARBA" id="ARBA00022777"/>
    </source>
</evidence>
<evidence type="ECO:0000313" key="9">
    <source>
        <dbReference type="EMBL" id="TFY52403.1"/>
    </source>
</evidence>
<dbReference type="EMBL" id="SEKV01000982">
    <property type="protein sequence ID" value="TFY52403.1"/>
    <property type="molecule type" value="Genomic_DNA"/>
</dbReference>
<feature type="compositionally biased region" description="Polar residues" evidence="7">
    <location>
        <begin position="40"/>
        <end position="53"/>
    </location>
</feature>
<dbReference type="GO" id="GO:0110031">
    <property type="term" value="P:negative regulation of G2/MI transition of meiotic cell cycle"/>
    <property type="evidence" value="ECO:0007669"/>
    <property type="project" value="TreeGrafter"/>
</dbReference>
<dbReference type="InterPro" id="IPR000719">
    <property type="entry name" value="Prot_kinase_dom"/>
</dbReference>
<feature type="compositionally biased region" description="Acidic residues" evidence="7">
    <location>
        <begin position="257"/>
        <end position="266"/>
    </location>
</feature>
<protein>
    <recommendedName>
        <fullName evidence="8">Protein kinase domain-containing protein</fullName>
    </recommendedName>
</protein>
<evidence type="ECO:0000259" key="8">
    <source>
        <dbReference type="PROSITE" id="PS50011"/>
    </source>
</evidence>
<dbReference type="Proteomes" id="UP000298390">
    <property type="component" value="Unassembled WGS sequence"/>
</dbReference>
<organism evidence="9 10">
    <name type="scientific">Rhodofomes roseus</name>
    <dbReference type="NCBI Taxonomy" id="34475"/>
    <lineage>
        <taxon>Eukaryota</taxon>
        <taxon>Fungi</taxon>
        <taxon>Dikarya</taxon>
        <taxon>Basidiomycota</taxon>
        <taxon>Agaricomycotina</taxon>
        <taxon>Agaricomycetes</taxon>
        <taxon>Polyporales</taxon>
        <taxon>Rhodofomes</taxon>
    </lineage>
</organism>
<dbReference type="AlphaFoldDB" id="A0A4Y9XSN4"/>
<keyword evidence="2 6" id="KW-0547">Nucleotide-binding</keyword>
<feature type="region of interest" description="Disordered" evidence="7">
    <location>
        <begin position="165"/>
        <end position="286"/>
    </location>
</feature>
<dbReference type="PROSITE" id="PS00107">
    <property type="entry name" value="PROTEIN_KINASE_ATP"/>
    <property type="match status" value="1"/>
</dbReference>
<proteinExistence type="inferred from homology"/>
<evidence type="ECO:0000256" key="5">
    <source>
        <dbReference type="ARBA" id="ARBA00037982"/>
    </source>
</evidence>
<dbReference type="GO" id="GO:0005737">
    <property type="term" value="C:cytoplasm"/>
    <property type="evidence" value="ECO:0007669"/>
    <property type="project" value="TreeGrafter"/>
</dbReference>
<keyword evidence="4 6" id="KW-0067">ATP-binding</keyword>
<keyword evidence="1" id="KW-0808">Transferase</keyword>
<dbReference type="GO" id="GO:0005634">
    <property type="term" value="C:nucleus"/>
    <property type="evidence" value="ECO:0007669"/>
    <property type="project" value="TreeGrafter"/>
</dbReference>
<dbReference type="Gene3D" id="1.10.510.10">
    <property type="entry name" value="Transferase(Phosphotransferase) domain 1"/>
    <property type="match status" value="1"/>
</dbReference>
<dbReference type="PANTHER" id="PTHR11042">
    <property type="entry name" value="EUKARYOTIC TRANSLATION INITIATION FACTOR 2-ALPHA KINASE EIF2-ALPHA KINASE -RELATED"/>
    <property type="match status" value="1"/>
</dbReference>
<sequence>MPSAWMWHERAASSPVSSPNCRKRDDSSEDEEDRFFSGPPDTSFSFSIASGTPSPKKRQKREAPPSPLQKKFRPRDSGIALYSSDEDCSGFHMLGGDPFLSSMPRASTSVSTVNSSEGDDHALITPGFGPSASSGWPGTEVNIVQPGDDSDDMGAFIYRTLTAGASKSAPGHNSPKRVPGTPQKKMKTAHLGQRPWQSAVASKIGFPEFDEDGPKGKGKGKGKPRKSLPAAFPVLGKENRASSKARIGHHPGRESVDMDTDNDDELSPSTTRQSKYDGLGLGRPSGVLPGFTRTSDARPSRSHAPWSHFASTAHRACAFPSHRAKSSRGRFDRDLIEVDEVGKGEFGRVMKVRYKDGAFAGRGKGGELYAVKKSKRFEGAKHRLRLREEVDILSSLSARGGHPSVLTYVDSWEEDETLYMQTELCALGNLAHFLQAYGRAYPKLDEGRVWRILAELSVGLCFIHDAGVIHLDIKPENVFIAGSGRFKIGDFGMASVWPRPPPPSDTIVSNAFEREGDKLYLAPEVLQGRYGKAADVFSLGMTILEAATNIVVPGQGESWHRLRQEDFSQVDNELESLTEELQALICGMMRTDPAVRVEIGAVASHPVVSRARAAMDDVRAAQGDVFAASPLGGGGSHFLDEILLRSRWAGDAMDTGY</sequence>
<dbReference type="STRING" id="34475.A0A4Y9XSN4"/>
<reference evidence="9 10" key="1">
    <citation type="submission" date="2019-01" db="EMBL/GenBank/DDBJ databases">
        <title>Genome sequencing of the rare red list fungi Fomitopsis rosea.</title>
        <authorList>
            <person name="Buettner E."/>
            <person name="Kellner H."/>
        </authorList>
    </citation>
    <scope>NUCLEOTIDE SEQUENCE [LARGE SCALE GENOMIC DNA]</scope>
    <source>
        <strain evidence="9 10">DSM 105464</strain>
    </source>
</reference>
<feature type="region of interest" description="Disordered" evidence="7">
    <location>
        <begin position="105"/>
        <end position="148"/>
    </location>
</feature>
<feature type="region of interest" description="Disordered" evidence="7">
    <location>
        <begin position="1"/>
        <end position="77"/>
    </location>
</feature>
<evidence type="ECO:0000256" key="6">
    <source>
        <dbReference type="PROSITE-ProRule" id="PRU10141"/>
    </source>
</evidence>
<feature type="compositionally biased region" description="Polar residues" evidence="7">
    <location>
        <begin position="105"/>
        <end position="116"/>
    </location>
</feature>
<dbReference type="Pfam" id="PF00069">
    <property type="entry name" value="Pkinase"/>
    <property type="match status" value="1"/>
</dbReference>
<dbReference type="InterPro" id="IPR050339">
    <property type="entry name" value="CC_SR_Kinase"/>
</dbReference>
<dbReference type="PROSITE" id="PS50011">
    <property type="entry name" value="PROTEIN_KINASE_DOM"/>
    <property type="match status" value="1"/>
</dbReference>
<gene>
    <name evidence="9" type="ORF">EVJ58_g10038</name>
</gene>
<dbReference type="Gene3D" id="3.30.200.20">
    <property type="entry name" value="Phosphorylase Kinase, domain 1"/>
    <property type="match status" value="1"/>
</dbReference>
<dbReference type="PANTHER" id="PTHR11042:SF190">
    <property type="entry name" value="MITOSIS INHIBITOR PROTEIN KINASE MIK1"/>
    <property type="match status" value="1"/>
</dbReference>
<evidence type="ECO:0000256" key="1">
    <source>
        <dbReference type="ARBA" id="ARBA00022679"/>
    </source>
</evidence>
<dbReference type="GO" id="GO:0004713">
    <property type="term" value="F:protein tyrosine kinase activity"/>
    <property type="evidence" value="ECO:0007669"/>
    <property type="project" value="TreeGrafter"/>
</dbReference>
<evidence type="ECO:0000256" key="4">
    <source>
        <dbReference type="ARBA" id="ARBA00022840"/>
    </source>
</evidence>
<dbReference type="InterPro" id="IPR011009">
    <property type="entry name" value="Kinase-like_dom_sf"/>
</dbReference>
<dbReference type="SMART" id="SM00220">
    <property type="entry name" value="S_TKc"/>
    <property type="match status" value="1"/>
</dbReference>
<evidence type="ECO:0000256" key="2">
    <source>
        <dbReference type="ARBA" id="ARBA00022741"/>
    </source>
</evidence>
<comment type="caution">
    <text evidence="9">The sequence shown here is derived from an EMBL/GenBank/DDBJ whole genome shotgun (WGS) entry which is preliminary data.</text>
</comment>
<dbReference type="InterPro" id="IPR017441">
    <property type="entry name" value="Protein_kinase_ATP_BS"/>
</dbReference>
<dbReference type="GO" id="GO:0005524">
    <property type="term" value="F:ATP binding"/>
    <property type="evidence" value="ECO:0007669"/>
    <property type="project" value="UniProtKB-UniRule"/>
</dbReference>
<evidence type="ECO:0000313" key="10">
    <source>
        <dbReference type="Proteomes" id="UP000298390"/>
    </source>
</evidence>
<accession>A0A4Y9XSN4</accession>
<feature type="binding site" evidence="6">
    <location>
        <position position="373"/>
    </location>
    <ligand>
        <name>ATP</name>
        <dbReference type="ChEBI" id="CHEBI:30616"/>
    </ligand>
</feature>
<evidence type="ECO:0000256" key="7">
    <source>
        <dbReference type="SAM" id="MobiDB-lite"/>
    </source>
</evidence>
<comment type="similarity">
    <text evidence="5">Belongs to the protein kinase superfamily. Ser/Thr protein kinase family. GCN2 subfamily.</text>
</comment>
<keyword evidence="3" id="KW-0418">Kinase</keyword>
<dbReference type="InterPro" id="IPR008271">
    <property type="entry name" value="Ser/Thr_kinase_AS"/>
</dbReference>
<feature type="domain" description="Protein kinase" evidence="8">
    <location>
        <begin position="335"/>
        <end position="608"/>
    </location>
</feature>
<dbReference type="SUPFAM" id="SSF56112">
    <property type="entry name" value="Protein kinase-like (PK-like)"/>
    <property type="match status" value="1"/>
</dbReference>
<feature type="compositionally biased region" description="Basic residues" evidence="7">
    <location>
        <begin position="216"/>
        <end position="226"/>
    </location>
</feature>
<dbReference type="PROSITE" id="PS00108">
    <property type="entry name" value="PROTEIN_KINASE_ST"/>
    <property type="match status" value="1"/>
</dbReference>